<name>A0ABU6UQ08_9FABA</name>
<dbReference type="EMBL" id="JASCZI010121881">
    <property type="protein sequence ID" value="MED6163204.1"/>
    <property type="molecule type" value="Genomic_DNA"/>
</dbReference>
<comment type="caution">
    <text evidence="1">The sequence shown here is derived from an EMBL/GenBank/DDBJ whole genome shotgun (WGS) entry which is preliminary data.</text>
</comment>
<evidence type="ECO:0000313" key="2">
    <source>
        <dbReference type="Proteomes" id="UP001341840"/>
    </source>
</evidence>
<dbReference type="Proteomes" id="UP001341840">
    <property type="component" value="Unassembled WGS sequence"/>
</dbReference>
<reference evidence="1 2" key="1">
    <citation type="journal article" date="2023" name="Plants (Basel)">
        <title>Bridging the Gap: Combining Genomics and Transcriptomics Approaches to Understand Stylosanthes scabra, an Orphan Legume from the Brazilian Caatinga.</title>
        <authorList>
            <person name="Ferreira-Neto J.R.C."/>
            <person name="da Silva M.D."/>
            <person name="Binneck E."/>
            <person name="de Melo N.F."/>
            <person name="da Silva R.H."/>
            <person name="de Melo A.L.T.M."/>
            <person name="Pandolfi V."/>
            <person name="Bustamante F.O."/>
            <person name="Brasileiro-Vidal A.C."/>
            <person name="Benko-Iseppon A.M."/>
        </authorList>
    </citation>
    <scope>NUCLEOTIDE SEQUENCE [LARGE SCALE GENOMIC DNA]</scope>
    <source>
        <tissue evidence="1">Leaves</tissue>
    </source>
</reference>
<accession>A0ABU6UQ08</accession>
<proteinExistence type="predicted"/>
<sequence>NVTIINVHQGLSQLVMEEAYSNDYGYTPWNSPPDQHHAPRYNAYQSNGYGNAYYGYEDPSQPCPSSQTGIEEALHLLC</sequence>
<organism evidence="1 2">
    <name type="scientific">Stylosanthes scabra</name>
    <dbReference type="NCBI Taxonomy" id="79078"/>
    <lineage>
        <taxon>Eukaryota</taxon>
        <taxon>Viridiplantae</taxon>
        <taxon>Streptophyta</taxon>
        <taxon>Embryophyta</taxon>
        <taxon>Tracheophyta</taxon>
        <taxon>Spermatophyta</taxon>
        <taxon>Magnoliopsida</taxon>
        <taxon>eudicotyledons</taxon>
        <taxon>Gunneridae</taxon>
        <taxon>Pentapetalae</taxon>
        <taxon>rosids</taxon>
        <taxon>fabids</taxon>
        <taxon>Fabales</taxon>
        <taxon>Fabaceae</taxon>
        <taxon>Papilionoideae</taxon>
        <taxon>50 kb inversion clade</taxon>
        <taxon>dalbergioids sensu lato</taxon>
        <taxon>Dalbergieae</taxon>
        <taxon>Pterocarpus clade</taxon>
        <taxon>Stylosanthes</taxon>
    </lineage>
</organism>
<feature type="non-terminal residue" evidence="1">
    <location>
        <position position="1"/>
    </location>
</feature>
<gene>
    <name evidence="1" type="ORF">PIB30_077693</name>
</gene>
<evidence type="ECO:0000313" key="1">
    <source>
        <dbReference type="EMBL" id="MED6163204.1"/>
    </source>
</evidence>
<protein>
    <submittedName>
        <fullName evidence="1">Uncharacterized protein</fullName>
    </submittedName>
</protein>
<keyword evidence="2" id="KW-1185">Reference proteome</keyword>